<protein>
    <submittedName>
        <fullName evidence="1">Uncharacterized protein</fullName>
    </submittedName>
</protein>
<accession>A0A643FTQ4</accession>
<sequence>MPTDEDIWAITTGDALEALDTLHMEDDGVVAFTKGRRYRVIKVIPLREPAAAVVIDDTGRENKIEPDFLANFRHVRVTR</sequence>
<dbReference type="RefSeq" id="WP_150986910.1">
    <property type="nucleotide sequence ID" value="NZ_CP062807.1"/>
</dbReference>
<geneLocation type="plasmid" evidence="1 2">
    <name>pRK1-3</name>
</geneLocation>
<dbReference type="EMBL" id="CP062807">
    <property type="protein sequence ID" value="QOT82210.1"/>
    <property type="molecule type" value="Genomic_DNA"/>
</dbReference>
<proteinExistence type="predicted"/>
<reference evidence="1 2" key="1">
    <citation type="submission" date="2020-10" db="EMBL/GenBank/DDBJ databases">
        <title>Complete genome sequence of Cupriavidus basilensis CCUG 49340T.</title>
        <authorList>
            <person name="Salva-Serra F."/>
            <person name="Donoso R.A."/>
            <person name="Cho K.H."/>
            <person name="Yoo J.A."/>
            <person name="Lee K."/>
            <person name="Yoon S.-H."/>
            <person name="Perez-Pantoja D."/>
            <person name="Moore E.R.B."/>
        </authorList>
    </citation>
    <scope>NUCLEOTIDE SEQUENCE [LARGE SCALE GENOMIC DNA]</scope>
    <source>
        <strain evidence="2">CCUG 49340</strain>
        <plasmid evidence="1 2">pRK1-3</plasmid>
    </source>
</reference>
<evidence type="ECO:0000313" key="2">
    <source>
        <dbReference type="Proteomes" id="UP000397656"/>
    </source>
</evidence>
<gene>
    <name evidence="1" type="ORF">F7R26_039555</name>
</gene>
<name>A0A643FTQ4_9BURK</name>
<keyword evidence="1" id="KW-0614">Plasmid</keyword>
<organism evidence="1 2">
    <name type="scientific">Cupriavidus basilensis</name>
    <dbReference type="NCBI Taxonomy" id="68895"/>
    <lineage>
        <taxon>Bacteria</taxon>
        <taxon>Pseudomonadati</taxon>
        <taxon>Pseudomonadota</taxon>
        <taxon>Betaproteobacteria</taxon>
        <taxon>Burkholderiales</taxon>
        <taxon>Burkholderiaceae</taxon>
        <taxon>Cupriavidus</taxon>
    </lineage>
</organism>
<evidence type="ECO:0000313" key="1">
    <source>
        <dbReference type="EMBL" id="QOT82210.1"/>
    </source>
</evidence>
<dbReference type="AlphaFoldDB" id="A0A643FTQ4"/>
<dbReference type="GeneID" id="98407070"/>
<dbReference type="Proteomes" id="UP000397656">
    <property type="component" value="Plasmid pRK1-3"/>
</dbReference>